<comment type="subcellular location">
    <subcellularLocation>
        <location evidence="9">Plastid thylakoid membrane</location>
        <topology evidence="9">Multi-pass membrane protein</topology>
    </subcellularLocation>
    <subcellularLocation>
        <location evidence="10">Plastid</location>
        <location evidence="10">Chloroplast thylakoid membrane</location>
        <topology evidence="10">Multi-pass membrane protein</topology>
    </subcellularLocation>
</comment>
<keyword evidence="12" id="KW-0934">Plastid</keyword>
<dbReference type="GO" id="GO:0015979">
    <property type="term" value="P:photosynthesis"/>
    <property type="evidence" value="ECO:0007669"/>
    <property type="project" value="UniProtKB-UniRule"/>
</dbReference>
<evidence type="ECO:0000256" key="8">
    <source>
        <dbReference type="ARBA" id="ARBA00023136"/>
    </source>
</evidence>
<comment type="similarity">
    <text evidence="2 10">Belongs to the Ycf4 family.</text>
</comment>
<evidence type="ECO:0000256" key="6">
    <source>
        <dbReference type="ARBA" id="ARBA00022989"/>
    </source>
</evidence>
<keyword evidence="6 10" id="KW-1133">Transmembrane helix</keyword>
<geneLocation type="chloroplast" evidence="12"/>
<evidence type="ECO:0000256" key="2">
    <source>
        <dbReference type="ARBA" id="ARBA00008198"/>
    </source>
</evidence>
<keyword evidence="12" id="KW-0150">Chloroplast</keyword>
<evidence type="ECO:0000256" key="1">
    <source>
        <dbReference type="ARBA" id="ARBA00002862"/>
    </source>
</evidence>
<dbReference type="GO" id="GO:0009535">
    <property type="term" value="C:chloroplast thylakoid membrane"/>
    <property type="evidence" value="ECO:0007669"/>
    <property type="project" value="UniProtKB-SubCell"/>
</dbReference>
<evidence type="ECO:0000256" key="10">
    <source>
        <dbReference type="HAMAP-Rule" id="MF_00437"/>
    </source>
</evidence>
<evidence type="ECO:0000256" key="11">
    <source>
        <dbReference type="SAM" id="MobiDB-lite"/>
    </source>
</evidence>
<evidence type="ECO:0000256" key="4">
    <source>
        <dbReference type="ARBA" id="ARBA00022531"/>
    </source>
</evidence>
<dbReference type="PANTHER" id="PTHR33288">
    <property type="match status" value="1"/>
</dbReference>
<dbReference type="AlphaFoldDB" id="A0A7U3UCE5"/>
<keyword evidence="5 10" id="KW-0812">Transmembrane</keyword>
<feature type="region of interest" description="Disordered" evidence="11">
    <location>
        <begin position="148"/>
        <end position="172"/>
    </location>
</feature>
<comment type="function">
    <text evidence="1 10">Seems to be required for the assembly of the photosystem I complex.</text>
</comment>
<keyword evidence="8 10" id="KW-0472">Membrane</keyword>
<feature type="transmembrane region" description="Helical" evidence="10">
    <location>
        <begin position="58"/>
        <end position="76"/>
    </location>
</feature>
<keyword evidence="4 10" id="KW-0602">Photosynthesis</keyword>
<evidence type="ECO:0000256" key="5">
    <source>
        <dbReference type="ARBA" id="ARBA00022692"/>
    </source>
</evidence>
<feature type="transmembrane region" description="Helical" evidence="10">
    <location>
        <begin position="24"/>
        <end position="46"/>
    </location>
</feature>
<name>A0A7U3UCE5_9TRAC</name>
<dbReference type="EMBL" id="MN427927">
    <property type="protein sequence ID" value="QQP17314.1"/>
    <property type="molecule type" value="Genomic_DNA"/>
</dbReference>
<gene>
    <name evidence="10 12" type="primary">ycf4</name>
</gene>
<proteinExistence type="inferred from homology"/>
<dbReference type="PANTHER" id="PTHR33288:SF4">
    <property type="entry name" value="PHOTOSYSTEM I ASSEMBLY PROTEIN YCF4"/>
    <property type="match status" value="1"/>
</dbReference>
<reference evidence="12" key="1">
    <citation type="journal article" date="2020" name="Mol. Phylogenet. Evol.">
        <title>Plastome-based phylogenomics resolves the placement of the sanguinolenta group in the spikemoss of lycophyte (Selaginellaceae).</title>
        <authorList>
            <person name="Zhang H.-R."/>
            <person name="Wei R."/>
            <person name="Xiang Q.-P."/>
            <person name="Zhang X.-C."/>
        </authorList>
    </citation>
    <scope>NUCLEOTIDE SEQUENCE</scope>
</reference>
<dbReference type="GO" id="GO:0009522">
    <property type="term" value="C:photosystem I"/>
    <property type="evidence" value="ECO:0007669"/>
    <property type="project" value="InterPro"/>
</dbReference>
<evidence type="ECO:0000313" key="12">
    <source>
        <dbReference type="EMBL" id="QQP17314.1"/>
    </source>
</evidence>
<evidence type="ECO:0000256" key="3">
    <source>
        <dbReference type="ARBA" id="ARBA00015395"/>
    </source>
</evidence>
<dbReference type="HAMAP" id="MF_00437">
    <property type="entry name" value="Ycf4"/>
    <property type="match status" value="1"/>
</dbReference>
<dbReference type="InterPro" id="IPR003359">
    <property type="entry name" value="PSI_Ycf4_assembly"/>
</dbReference>
<dbReference type="Pfam" id="PF02392">
    <property type="entry name" value="Ycf4"/>
    <property type="match status" value="1"/>
</dbReference>
<evidence type="ECO:0000256" key="9">
    <source>
        <dbReference type="ARBA" id="ARBA00046286"/>
    </source>
</evidence>
<sequence length="188" mass="20970">TMNRQSEWLRVEPINGSRRAGNTLWACVTLLGALGLSLVGISSYLGWNIMPLSPSQRIPFAPQGAIMSFYGIVGLFSSSPSWRVTLWNVGSGDDRYDKQGGIITSPRWDSPGKNRRIYYRIPAKDVRAIRMEVRDGIYPRSVFRMRMKDQQSVSPTRLSEHSAPGDTEREAAELARFPGVPIEGLEVG</sequence>
<keyword evidence="7 10" id="KW-0793">Thylakoid</keyword>
<accession>A0A7U3UCE5</accession>
<protein>
    <recommendedName>
        <fullName evidence="3 10">Photosystem I assembly protein Ycf4</fullName>
    </recommendedName>
</protein>
<organism evidence="12">
    <name type="scientific">Megaloselaginella exaltata</name>
    <dbReference type="NCBI Taxonomy" id="3140882"/>
    <lineage>
        <taxon>Eukaryota</taxon>
        <taxon>Viridiplantae</taxon>
        <taxon>Streptophyta</taxon>
        <taxon>Embryophyta</taxon>
        <taxon>Tracheophyta</taxon>
        <taxon>Lycopodiopsida</taxon>
        <taxon>Selaginellales</taxon>
        <taxon>Selaginellaceae</taxon>
        <taxon>Gymnogynoideae</taxon>
        <taxon>Megaloselaginella</taxon>
    </lineage>
</organism>
<evidence type="ECO:0000256" key="7">
    <source>
        <dbReference type="ARBA" id="ARBA00023078"/>
    </source>
</evidence>